<evidence type="ECO:0000256" key="2">
    <source>
        <dbReference type="ARBA" id="ARBA00023125"/>
    </source>
</evidence>
<name>A0A919EKS7_9GAMM</name>
<dbReference type="EMBL" id="BNCK01000005">
    <property type="protein sequence ID" value="GHF96151.1"/>
    <property type="molecule type" value="Genomic_DNA"/>
</dbReference>
<keyword evidence="2" id="KW-0238">DNA-binding</keyword>
<evidence type="ECO:0000259" key="4">
    <source>
        <dbReference type="PROSITE" id="PS51118"/>
    </source>
</evidence>
<dbReference type="RefSeq" id="WP_189771192.1">
    <property type="nucleotide sequence ID" value="NZ_BNCK01000005.1"/>
</dbReference>
<organism evidence="5 6">
    <name type="scientific">Thalassotalea marina</name>
    <dbReference type="NCBI Taxonomy" id="1673741"/>
    <lineage>
        <taxon>Bacteria</taxon>
        <taxon>Pseudomonadati</taxon>
        <taxon>Pseudomonadota</taxon>
        <taxon>Gammaproteobacteria</taxon>
        <taxon>Alteromonadales</taxon>
        <taxon>Colwelliaceae</taxon>
        <taxon>Thalassotalea</taxon>
    </lineage>
</organism>
<protein>
    <submittedName>
        <fullName evidence="5">Transcriptional regulator</fullName>
    </submittedName>
</protein>
<keyword evidence="1" id="KW-0805">Transcription regulation</keyword>
<dbReference type="InterPro" id="IPR036390">
    <property type="entry name" value="WH_DNA-bd_sf"/>
</dbReference>
<dbReference type="PROSITE" id="PS51118">
    <property type="entry name" value="HTH_HXLR"/>
    <property type="match status" value="1"/>
</dbReference>
<gene>
    <name evidence="5" type="ORF">GCM10017161_25630</name>
</gene>
<keyword evidence="6" id="KW-1185">Reference proteome</keyword>
<evidence type="ECO:0000313" key="5">
    <source>
        <dbReference type="EMBL" id="GHF96151.1"/>
    </source>
</evidence>
<dbReference type="Gene3D" id="1.10.10.10">
    <property type="entry name" value="Winged helix-like DNA-binding domain superfamily/Winged helix DNA-binding domain"/>
    <property type="match status" value="1"/>
</dbReference>
<dbReference type="InterPro" id="IPR002577">
    <property type="entry name" value="HTH_HxlR"/>
</dbReference>
<reference evidence="5" key="2">
    <citation type="submission" date="2020-09" db="EMBL/GenBank/DDBJ databases">
        <authorList>
            <person name="Sun Q."/>
            <person name="Kim S."/>
        </authorList>
    </citation>
    <scope>NUCLEOTIDE SEQUENCE</scope>
    <source>
        <strain evidence="5">KCTC 42731</strain>
    </source>
</reference>
<sequence length="114" mass="12773">MAIPFPGQPVRGSTTGKPLMALIDLLGRTWAMGVVWQLSMQPRTFRNLQLACDGISPTLLNTRLKELKALYLVESGEQGYCLTPKGRELFELIAPLGPWSLTWHQYIKEQSDDA</sequence>
<feature type="domain" description="HTH hxlR-type" evidence="4">
    <location>
        <begin position="17"/>
        <end position="108"/>
    </location>
</feature>
<comment type="caution">
    <text evidence="5">The sequence shown here is derived from an EMBL/GenBank/DDBJ whole genome shotgun (WGS) entry which is preliminary data.</text>
</comment>
<dbReference type="AlphaFoldDB" id="A0A919EKS7"/>
<keyword evidence="3" id="KW-0804">Transcription</keyword>
<dbReference type="PANTHER" id="PTHR33204:SF37">
    <property type="entry name" value="HTH-TYPE TRANSCRIPTIONAL REGULATOR YODB"/>
    <property type="match status" value="1"/>
</dbReference>
<evidence type="ECO:0000313" key="6">
    <source>
        <dbReference type="Proteomes" id="UP000623842"/>
    </source>
</evidence>
<evidence type="ECO:0000256" key="3">
    <source>
        <dbReference type="ARBA" id="ARBA00023163"/>
    </source>
</evidence>
<reference evidence="5" key="1">
    <citation type="journal article" date="2014" name="Int. J. Syst. Evol. Microbiol.">
        <title>Complete genome sequence of Corynebacterium casei LMG S-19264T (=DSM 44701T), isolated from a smear-ripened cheese.</title>
        <authorList>
            <consortium name="US DOE Joint Genome Institute (JGI-PGF)"/>
            <person name="Walter F."/>
            <person name="Albersmeier A."/>
            <person name="Kalinowski J."/>
            <person name="Ruckert C."/>
        </authorList>
    </citation>
    <scope>NUCLEOTIDE SEQUENCE</scope>
    <source>
        <strain evidence="5">KCTC 42731</strain>
    </source>
</reference>
<dbReference type="PANTHER" id="PTHR33204">
    <property type="entry name" value="TRANSCRIPTIONAL REGULATOR, MARR FAMILY"/>
    <property type="match status" value="1"/>
</dbReference>
<evidence type="ECO:0000256" key="1">
    <source>
        <dbReference type="ARBA" id="ARBA00023015"/>
    </source>
</evidence>
<proteinExistence type="predicted"/>
<dbReference type="InterPro" id="IPR036388">
    <property type="entry name" value="WH-like_DNA-bd_sf"/>
</dbReference>
<dbReference type="SUPFAM" id="SSF46785">
    <property type="entry name" value="Winged helix' DNA-binding domain"/>
    <property type="match status" value="1"/>
</dbReference>
<accession>A0A919EKS7</accession>
<dbReference type="Proteomes" id="UP000623842">
    <property type="component" value="Unassembled WGS sequence"/>
</dbReference>
<dbReference type="Pfam" id="PF01638">
    <property type="entry name" value="HxlR"/>
    <property type="match status" value="1"/>
</dbReference>
<dbReference type="GO" id="GO:0003677">
    <property type="term" value="F:DNA binding"/>
    <property type="evidence" value="ECO:0007669"/>
    <property type="project" value="UniProtKB-KW"/>
</dbReference>